<dbReference type="OrthoDB" id="694308at2759"/>
<dbReference type="PaxDb" id="29760-VIT_06s0009g01610.t01"/>
<evidence type="ECO:0000313" key="3">
    <source>
        <dbReference type="EMBL" id="CCB49151.1"/>
    </source>
</evidence>
<dbReference type="Pfam" id="PF04782">
    <property type="entry name" value="DUF632"/>
    <property type="match status" value="1"/>
</dbReference>
<dbReference type="InterPro" id="IPR006867">
    <property type="entry name" value="DUF632"/>
</dbReference>
<dbReference type="InParanoid" id="F6HA01"/>
<feature type="region of interest" description="Disordered" evidence="1">
    <location>
        <begin position="295"/>
        <end position="315"/>
    </location>
</feature>
<name>F6HA01_VITVI</name>
<dbReference type="EMBL" id="FN595504">
    <property type="protein sequence ID" value="CCB49151.1"/>
    <property type="molecule type" value="Genomic_DNA"/>
</dbReference>
<sequence>MLCYGIHEDYWVTIAGLINGLKVEIECEVSLRSSKSLEKAYHKAWETEKYFPSYPMRRAPFPPTFINFTLIPFISLLKAQLASEMIRRDYDMKCKILRQLESKGESTNKIDKTRAVVKDLHSRIRVAIHRINSISKRIEELRDTELEPQLEELISGLSRMWEGMFECHRLQYHIISVAYNNGTTKISIQSESHRQFTIHLGTVLSSLSSSFAKWIGAQKSYLQAINDWLVKCVPVEEKSSKKKRRRKSEHPLRDTGPPIYAACDVWLDMLDKLPKKEVTDSIKGLAAETSFFLPRQEKSHDKSKNKPHSTDSHLNILRDDAPPVDWVSGFERFQSSLACFLEQLNNFAESSVKMYGHLEQTIKDSRARYERSMSQPNNTVV</sequence>
<dbReference type="AlphaFoldDB" id="F6HA01"/>
<dbReference type="STRING" id="29760.F6HA01"/>
<dbReference type="PANTHER" id="PTHR21450">
    <property type="entry name" value="PROTEIN ALTERED PHOSPHATE STARVATION RESPONSE 1"/>
    <property type="match status" value="1"/>
</dbReference>
<organism evidence="3 4">
    <name type="scientific">Vitis vinifera</name>
    <name type="common">Grape</name>
    <dbReference type="NCBI Taxonomy" id="29760"/>
    <lineage>
        <taxon>Eukaryota</taxon>
        <taxon>Viridiplantae</taxon>
        <taxon>Streptophyta</taxon>
        <taxon>Embryophyta</taxon>
        <taxon>Tracheophyta</taxon>
        <taxon>Spermatophyta</taxon>
        <taxon>Magnoliopsida</taxon>
        <taxon>eudicotyledons</taxon>
        <taxon>Gunneridae</taxon>
        <taxon>Pentapetalae</taxon>
        <taxon>rosids</taxon>
        <taxon>Vitales</taxon>
        <taxon>Vitaceae</taxon>
        <taxon>Viteae</taxon>
        <taxon>Vitis</taxon>
    </lineage>
</organism>
<accession>F6HA01</accession>
<proteinExistence type="predicted"/>
<evidence type="ECO:0000256" key="1">
    <source>
        <dbReference type="SAM" id="MobiDB-lite"/>
    </source>
</evidence>
<evidence type="ECO:0000259" key="2">
    <source>
        <dbReference type="Pfam" id="PF04782"/>
    </source>
</evidence>
<protein>
    <recommendedName>
        <fullName evidence="2">DUF632 domain-containing protein</fullName>
    </recommendedName>
</protein>
<gene>
    <name evidence="3" type="ordered locus">VIT_06s0009g01610</name>
</gene>
<keyword evidence="4" id="KW-1185">Reference proteome</keyword>
<dbReference type="HOGENOM" id="CLU_726486_0_0_1"/>
<evidence type="ECO:0000313" key="4">
    <source>
        <dbReference type="Proteomes" id="UP000009183"/>
    </source>
</evidence>
<dbReference type="PANTHER" id="PTHR21450:SF6">
    <property type="entry name" value="EXPRESSED PROTEIN"/>
    <property type="match status" value="1"/>
</dbReference>
<feature type="domain" description="DUF632" evidence="2">
    <location>
        <begin position="82"/>
        <end position="288"/>
    </location>
</feature>
<dbReference type="Proteomes" id="UP000009183">
    <property type="component" value="Chromosome 6"/>
</dbReference>
<reference evidence="4" key="1">
    <citation type="journal article" date="2007" name="Nature">
        <title>The grapevine genome sequence suggests ancestral hexaploidization in major angiosperm phyla.</title>
        <authorList>
            <consortium name="The French-Italian Public Consortium for Grapevine Genome Characterization."/>
            <person name="Jaillon O."/>
            <person name="Aury J.-M."/>
            <person name="Noel B."/>
            <person name="Policriti A."/>
            <person name="Clepet C."/>
            <person name="Casagrande A."/>
            <person name="Choisne N."/>
            <person name="Aubourg S."/>
            <person name="Vitulo N."/>
            <person name="Jubin C."/>
            <person name="Vezzi A."/>
            <person name="Legeai F."/>
            <person name="Hugueney P."/>
            <person name="Dasilva C."/>
            <person name="Horner D."/>
            <person name="Mica E."/>
            <person name="Jublot D."/>
            <person name="Poulain J."/>
            <person name="Bruyere C."/>
            <person name="Billault A."/>
            <person name="Segurens B."/>
            <person name="Gouyvenoux M."/>
            <person name="Ugarte E."/>
            <person name="Cattonaro F."/>
            <person name="Anthouard V."/>
            <person name="Vico V."/>
            <person name="Del Fabbro C."/>
            <person name="Alaux M."/>
            <person name="Di Gaspero G."/>
            <person name="Dumas V."/>
            <person name="Felice N."/>
            <person name="Paillard S."/>
            <person name="Juman I."/>
            <person name="Moroldo M."/>
            <person name="Scalabrin S."/>
            <person name="Canaguier A."/>
            <person name="Le Clainche I."/>
            <person name="Malacrida G."/>
            <person name="Durand E."/>
            <person name="Pesole G."/>
            <person name="Laucou V."/>
            <person name="Chatelet P."/>
            <person name="Merdinoglu D."/>
            <person name="Delledonne M."/>
            <person name="Pezzotti M."/>
            <person name="Lecharny A."/>
            <person name="Scarpelli C."/>
            <person name="Artiguenave F."/>
            <person name="Pe M.E."/>
            <person name="Valle G."/>
            <person name="Morgante M."/>
            <person name="Caboche M."/>
            <person name="Adam-Blondon A.-F."/>
            <person name="Weissenbach J."/>
            <person name="Quetier F."/>
            <person name="Wincker P."/>
        </authorList>
    </citation>
    <scope>NUCLEOTIDE SEQUENCE [LARGE SCALE GENOMIC DNA]</scope>
    <source>
        <strain evidence="4">cv. Pinot noir / PN40024</strain>
    </source>
</reference>